<evidence type="ECO:0000256" key="3">
    <source>
        <dbReference type="ARBA" id="ARBA00023163"/>
    </source>
</evidence>
<dbReference type="EMBL" id="WBMO01000001">
    <property type="protein sequence ID" value="MDV2476274.1"/>
    <property type="molecule type" value="Genomic_DNA"/>
</dbReference>
<dbReference type="InterPro" id="IPR050109">
    <property type="entry name" value="HTH-type_TetR-like_transc_reg"/>
</dbReference>
<feature type="domain" description="HTH tetR-type" evidence="6">
    <location>
        <begin position="249"/>
        <end position="309"/>
    </location>
</feature>
<keyword evidence="2 4" id="KW-0238">DNA-binding</keyword>
<dbReference type="InterPro" id="IPR001647">
    <property type="entry name" value="HTH_TetR"/>
</dbReference>
<feature type="compositionally biased region" description="Basic and acidic residues" evidence="5">
    <location>
        <begin position="38"/>
        <end position="48"/>
    </location>
</feature>
<dbReference type="PANTHER" id="PTHR30055">
    <property type="entry name" value="HTH-TYPE TRANSCRIPTIONAL REGULATOR RUTR"/>
    <property type="match status" value="1"/>
</dbReference>
<dbReference type="InterPro" id="IPR009057">
    <property type="entry name" value="Homeodomain-like_sf"/>
</dbReference>
<accession>A0ABU3WQJ0</accession>
<evidence type="ECO:0000259" key="6">
    <source>
        <dbReference type="PROSITE" id="PS50977"/>
    </source>
</evidence>
<dbReference type="PROSITE" id="PS50977">
    <property type="entry name" value="HTH_TETR_2"/>
    <property type="match status" value="2"/>
</dbReference>
<comment type="caution">
    <text evidence="7">The sequence shown here is derived from an EMBL/GenBank/DDBJ whole genome shotgun (WGS) entry which is preliminary data.</text>
</comment>
<dbReference type="SUPFAM" id="SSF48498">
    <property type="entry name" value="Tetracyclin repressor-like, C-terminal domain"/>
    <property type="match status" value="1"/>
</dbReference>
<evidence type="ECO:0000256" key="5">
    <source>
        <dbReference type="SAM" id="MobiDB-lite"/>
    </source>
</evidence>
<dbReference type="Pfam" id="PF00440">
    <property type="entry name" value="TetR_N"/>
    <property type="match status" value="2"/>
</dbReference>
<feature type="region of interest" description="Disordered" evidence="5">
    <location>
        <begin position="1"/>
        <end position="48"/>
    </location>
</feature>
<feature type="compositionally biased region" description="Polar residues" evidence="5">
    <location>
        <begin position="1"/>
        <end position="16"/>
    </location>
</feature>
<gene>
    <name evidence="7" type="ORF">F8M49_14640</name>
</gene>
<evidence type="ECO:0000313" key="7">
    <source>
        <dbReference type="EMBL" id="MDV2476274.1"/>
    </source>
</evidence>
<keyword evidence="1" id="KW-0805">Transcription regulation</keyword>
<reference evidence="7 8" key="1">
    <citation type="submission" date="2019-10" db="EMBL/GenBank/DDBJ databases">
        <title>Draft Genome Assembly of Rhodococcus zopfii DSM44189.</title>
        <authorList>
            <person name="Sutton J.M."/>
            <person name="Akob D.M."/>
            <person name="Bushman T.J."/>
        </authorList>
    </citation>
    <scope>NUCLEOTIDE SEQUENCE [LARGE SCALE GENOMIC DNA]</scope>
    <source>
        <strain evidence="7 8">DSM 44189</strain>
    </source>
</reference>
<feature type="domain" description="HTH tetR-type" evidence="6">
    <location>
        <begin position="45"/>
        <end position="105"/>
    </location>
</feature>
<name>A0ABU3WQJ0_9NOCA</name>
<evidence type="ECO:0000256" key="4">
    <source>
        <dbReference type="PROSITE-ProRule" id="PRU00335"/>
    </source>
</evidence>
<dbReference type="Gene3D" id="1.10.10.60">
    <property type="entry name" value="Homeodomain-like"/>
    <property type="match status" value="2"/>
</dbReference>
<dbReference type="Proteomes" id="UP001275440">
    <property type="component" value="Unassembled WGS sequence"/>
</dbReference>
<feature type="DNA-binding region" description="H-T-H motif" evidence="4">
    <location>
        <begin position="272"/>
        <end position="291"/>
    </location>
</feature>
<keyword evidence="3" id="KW-0804">Transcription</keyword>
<dbReference type="PRINTS" id="PR00455">
    <property type="entry name" value="HTHTETR"/>
</dbReference>
<evidence type="ECO:0000256" key="2">
    <source>
        <dbReference type="ARBA" id="ARBA00023125"/>
    </source>
</evidence>
<evidence type="ECO:0000313" key="8">
    <source>
        <dbReference type="Proteomes" id="UP001275440"/>
    </source>
</evidence>
<dbReference type="Gene3D" id="1.10.357.10">
    <property type="entry name" value="Tetracycline Repressor, domain 2"/>
    <property type="match status" value="2"/>
</dbReference>
<dbReference type="PANTHER" id="PTHR30055:SF234">
    <property type="entry name" value="HTH-TYPE TRANSCRIPTIONAL REGULATOR BETI"/>
    <property type="match status" value="1"/>
</dbReference>
<keyword evidence="8" id="KW-1185">Reference proteome</keyword>
<evidence type="ECO:0000256" key="1">
    <source>
        <dbReference type="ARBA" id="ARBA00023015"/>
    </source>
</evidence>
<organism evidence="7 8">
    <name type="scientific">Rhodococcus zopfii</name>
    <dbReference type="NCBI Taxonomy" id="43772"/>
    <lineage>
        <taxon>Bacteria</taxon>
        <taxon>Bacillati</taxon>
        <taxon>Actinomycetota</taxon>
        <taxon>Actinomycetes</taxon>
        <taxon>Mycobacteriales</taxon>
        <taxon>Nocardiaceae</taxon>
        <taxon>Rhodococcus</taxon>
    </lineage>
</organism>
<proteinExistence type="predicted"/>
<dbReference type="InterPro" id="IPR036271">
    <property type="entry name" value="Tet_transcr_reg_TetR-rel_C_sf"/>
</dbReference>
<protein>
    <submittedName>
        <fullName evidence="7">TetR/AcrR family transcriptional regulator</fullName>
    </submittedName>
</protein>
<feature type="DNA-binding region" description="H-T-H motif" evidence="4">
    <location>
        <begin position="68"/>
        <end position="87"/>
    </location>
</feature>
<dbReference type="SUPFAM" id="SSF46689">
    <property type="entry name" value="Homeodomain-like"/>
    <property type="match status" value="2"/>
</dbReference>
<sequence>MLTRSVTPSAAATGQHRQGKPSEQRQVRVVIKTSSPPVERRSRPKDRRDRIATAAAIAFSERGYHGVSVEDIAAEVGITKSALYRHFPGKYALFLNSALILLDALEAALEQSSGAHPGNPHEQLRAHLSSIIGTTITHRRTAGIYRWKRRYLHKKDRQPIRARSWEVNRAIRECVIRIRPELSDGDAFVTVAAMLSVIGSITAHSLVLSPRRVEQLLLDACTAIAESDVAPTGRPATVPEAVPESAAVGNMREDLLRASVQLFHDRGYAEIGVEEIAAAVGLPASGVYRYYPSKADILAAAFYRAIDGLEAAVAEEVRTATDPVDAVRALTAVYVDLSFSQRELMSVYFAELINVAPGPRADLRLRQRSNIEQWAALLREVRPELSVVESRFLIYGALNLVSDLGVFLGPAAAQQEAPRIHNLMMITLLGSNVPEGQAWHASR</sequence>